<evidence type="ECO:0000256" key="8">
    <source>
        <dbReference type="ARBA" id="ARBA00038436"/>
    </source>
</evidence>
<dbReference type="Proteomes" id="UP000199598">
    <property type="component" value="Unassembled WGS sequence"/>
</dbReference>
<sequence>MSKSNGPAYPKSDMAYLRFNGVLGRIENLFNLIAATSILVLMLLAVIQVAGRNLFNQPVPGFIDITEQAMAVFAFMGIAYCQRVGGHIRMELVIGVFKGRTQWIAEFLGVLAILLVVSVLIYGSFLHFDRAWTFGDSTMDISIPTWPSKFVVPLALSLLWLRLVLQLFGYSRLIINPSASVLDLPHVMDAAQHAKAEIEETFHSAENGEEGPEMRTPAHGGAS</sequence>
<protein>
    <recommendedName>
        <fullName evidence="9">TRAP transporter small permease protein</fullName>
    </recommendedName>
</protein>
<keyword evidence="5 9" id="KW-0812">Transmembrane</keyword>
<feature type="transmembrane region" description="Helical" evidence="9">
    <location>
        <begin position="62"/>
        <end position="82"/>
    </location>
</feature>
<keyword evidence="13" id="KW-1185">Reference proteome</keyword>
<evidence type="ECO:0000313" key="13">
    <source>
        <dbReference type="Proteomes" id="UP000199598"/>
    </source>
</evidence>
<feature type="transmembrane region" description="Helical" evidence="9">
    <location>
        <begin position="29"/>
        <end position="50"/>
    </location>
</feature>
<evidence type="ECO:0000259" key="11">
    <source>
        <dbReference type="Pfam" id="PF04290"/>
    </source>
</evidence>
<dbReference type="InterPro" id="IPR007387">
    <property type="entry name" value="TRAP_DctQ"/>
</dbReference>
<organism evidence="12 13">
    <name type="scientific">Pseudovibrio ascidiaceicola</name>
    <dbReference type="NCBI Taxonomy" id="285279"/>
    <lineage>
        <taxon>Bacteria</taxon>
        <taxon>Pseudomonadati</taxon>
        <taxon>Pseudomonadota</taxon>
        <taxon>Alphaproteobacteria</taxon>
        <taxon>Hyphomicrobiales</taxon>
        <taxon>Stappiaceae</taxon>
        <taxon>Pseudovibrio</taxon>
    </lineage>
</organism>
<comment type="function">
    <text evidence="9">Part of the tripartite ATP-independent periplasmic (TRAP) transport system.</text>
</comment>
<evidence type="ECO:0000256" key="6">
    <source>
        <dbReference type="ARBA" id="ARBA00022989"/>
    </source>
</evidence>
<keyword evidence="2 9" id="KW-0813">Transport</keyword>
<evidence type="ECO:0000256" key="7">
    <source>
        <dbReference type="ARBA" id="ARBA00023136"/>
    </source>
</evidence>
<comment type="subunit">
    <text evidence="9">The complex comprises the extracytoplasmic solute receptor protein and the two transmembrane proteins.</text>
</comment>
<evidence type="ECO:0000256" key="10">
    <source>
        <dbReference type="SAM" id="MobiDB-lite"/>
    </source>
</evidence>
<comment type="caution">
    <text evidence="12">The sequence shown here is derived from an EMBL/GenBank/DDBJ whole genome shotgun (WGS) entry which is preliminary data.</text>
</comment>
<gene>
    <name evidence="12" type="ORF">SAMN04488518_102397</name>
</gene>
<dbReference type="InterPro" id="IPR055348">
    <property type="entry name" value="DctQ"/>
</dbReference>
<dbReference type="Pfam" id="PF04290">
    <property type="entry name" value="DctQ"/>
    <property type="match status" value="1"/>
</dbReference>
<keyword evidence="4 9" id="KW-0997">Cell inner membrane</keyword>
<feature type="domain" description="Tripartite ATP-independent periplasmic transporters DctQ component" evidence="11">
    <location>
        <begin position="41"/>
        <end position="168"/>
    </location>
</feature>
<proteinExistence type="inferred from homology"/>
<evidence type="ECO:0000256" key="4">
    <source>
        <dbReference type="ARBA" id="ARBA00022519"/>
    </source>
</evidence>
<dbReference type="PANTHER" id="PTHR35011">
    <property type="entry name" value="2,3-DIKETO-L-GULONATE TRAP TRANSPORTER SMALL PERMEASE PROTEIN YIAM"/>
    <property type="match status" value="1"/>
</dbReference>
<feature type="transmembrane region" description="Helical" evidence="9">
    <location>
        <begin position="146"/>
        <end position="165"/>
    </location>
</feature>
<keyword evidence="6 9" id="KW-1133">Transmembrane helix</keyword>
<feature type="region of interest" description="Disordered" evidence="10">
    <location>
        <begin position="203"/>
        <end position="223"/>
    </location>
</feature>
<dbReference type="EMBL" id="FOSK01000002">
    <property type="protein sequence ID" value="SFK15018.1"/>
    <property type="molecule type" value="Genomic_DNA"/>
</dbReference>
<evidence type="ECO:0000256" key="9">
    <source>
        <dbReference type="RuleBase" id="RU369079"/>
    </source>
</evidence>
<evidence type="ECO:0000256" key="5">
    <source>
        <dbReference type="ARBA" id="ARBA00022692"/>
    </source>
</evidence>
<evidence type="ECO:0000256" key="3">
    <source>
        <dbReference type="ARBA" id="ARBA00022475"/>
    </source>
</evidence>
<name>A0A1I3X617_9HYPH</name>
<reference evidence="12 13" key="1">
    <citation type="submission" date="2016-10" db="EMBL/GenBank/DDBJ databases">
        <authorList>
            <person name="Varghese N."/>
            <person name="Submissions S."/>
        </authorList>
    </citation>
    <scope>NUCLEOTIDE SEQUENCE [LARGE SCALE GENOMIC DNA]</scope>
    <source>
        <strain evidence="12 13">DSM 16392</strain>
    </source>
</reference>
<comment type="subcellular location">
    <subcellularLocation>
        <location evidence="1 9">Cell inner membrane</location>
        <topology evidence="1 9">Multi-pass membrane protein</topology>
    </subcellularLocation>
</comment>
<accession>A0A1I3X617</accession>
<keyword evidence="3" id="KW-1003">Cell membrane</keyword>
<comment type="similarity">
    <text evidence="8 9">Belongs to the TRAP transporter small permease family.</text>
</comment>
<evidence type="ECO:0000256" key="1">
    <source>
        <dbReference type="ARBA" id="ARBA00004429"/>
    </source>
</evidence>
<feature type="transmembrane region" description="Helical" evidence="9">
    <location>
        <begin position="103"/>
        <end position="126"/>
    </location>
</feature>
<evidence type="ECO:0000256" key="2">
    <source>
        <dbReference type="ARBA" id="ARBA00022448"/>
    </source>
</evidence>
<keyword evidence="7 9" id="KW-0472">Membrane</keyword>
<evidence type="ECO:0000313" key="12">
    <source>
        <dbReference type="EMBL" id="SFK15018.1"/>
    </source>
</evidence>
<dbReference type="RefSeq" id="WP_093517655.1">
    <property type="nucleotide sequence ID" value="NZ_FOSK01000002.1"/>
</dbReference>